<evidence type="ECO:0000313" key="5">
    <source>
        <dbReference type="EMBL" id="NYF50581.1"/>
    </source>
</evidence>
<dbReference type="InterPro" id="IPR036890">
    <property type="entry name" value="HATPase_C_sf"/>
</dbReference>
<evidence type="ECO:0000313" key="6">
    <source>
        <dbReference type="Proteomes" id="UP000534186"/>
    </source>
</evidence>
<evidence type="ECO:0000256" key="1">
    <source>
        <dbReference type="ARBA" id="ARBA00022679"/>
    </source>
</evidence>
<reference evidence="5 6" key="1">
    <citation type="submission" date="2020-07" db="EMBL/GenBank/DDBJ databases">
        <title>Genomic Encyclopedia of Type Strains, Phase IV (KMG-V): Genome sequencing to study the core and pangenomes of soil and plant-associated prokaryotes.</title>
        <authorList>
            <person name="Whitman W."/>
        </authorList>
    </citation>
    <scope>NUCLEOTIDE SEQUENCE [LARGE SCALE GENOMIC DNA]</scope>
    <source>
        <strain evidence="5 6">M8UP30</strain>
    </source>
</reference>
<gene>
    <name evidence="5" type="ORF">HDF12_000946</name>
</gene>
<dbReference type="AlphaFoldDB" id="A0A7Y9NJM4"/>
<dbReference type="EMBL" id="JACCCV010000001">
    <property type="protein sequence ID" value="NYF50581.1"/>
    <property type="molecule type" value="Genomic_DNA"/>
</dbReference>
<dbReference type="PANTHER" id="PTHR24421">
    <property type="entry name" value="NITRATE/NITRITE SENSOR PROTEIN NARX-RELATED"/>
    <property type="match status" value="1"/>
</dbReference>
<comment type="caution">
    <text evidence="5">The sequence shown here is derived from an EMBL/GenBank/DDBJ whole genome shotgun (WGS) entry which is preliminary data.</text>
</comment>
<evidence type="ECO:0000256" key="2">
    <source>
        <dbReference type="ARBA" id="ARBA00022777"/>
    </source>
</evidence>
<dbReference type="GO" id="GO:0000160">
    <property type="term" value="P:phosphorelay signal transduction system"/>
    <property type="evidence" value="ECO:0007669"/>
    <property type="project" value="UniProtKB-KW"/>
</dbReference>
<name>A0A7Y9NJM4_9BACT</name>
<proteinExistence type="predicted"/>
<dbReference type="SUPFAM" id="SSF55874">
    <property type="entry name" value="ATPase domain of HSP90 chaperone/DNA topoisomerase II/histidine kinase"/>
    <property type="match status" value="1"/>
</dbReference>
<keyword evidence="3" id="KW-0902">Two-component regulatory system</keyword>
<dbReference type="Gene3D" id="3.30.565.10">
    <property type="entry name" value="Histidine kinase-like ATPase, C-terminal domain"/>
    <property type="match status" value="1"/>
</dbReference>
<dbReference type="InterPro" id="IPR050482">
    <property type="entry name" value="Sensor_HK_TwoCompSys"/>
</dbReference>
<evidence type="ECO:0000259" key="4">
    <source>
        <dbReference type="SMART" id="SM00387"/>
    </source>
</evidence>
<evidence type="ECO:0000256" key="3">
    <source>
        <dbReference type="ARBA" id="ARBA00023012"/>
    </source>
</evidence>
<keyword evidence="1" id="KW-0808">Transferase</keyword>
<sequence length="201" mass="21945">MNQSIEQTISTIEAVSSRDLGPLLGKVSAGPSERSFGGVLRRARRVFDDGLTILPKLRAPGCTSPTIEQSLSGFLENFSTAGARCQIWVTGKPQLLEPTILEELTLIGREALANALQHSQATLIEAEVEYSTRGLRLIVRDNGRGMARPDVRSGTDTHWGVSGMRERARRIGAQLSIWSRFGAGTEVEICIPNRFVAITWA</sequence>
<dbReference type="Pfam" id="PF02518">
    <property type="entry name" value="HATPase_c"/>
    <property type="match status" value="1"/>
</dbReference>
<dbReference type="InterPro" id="IPR003594">
    <property type="entry name" value="HATPase_dom"/>
</dbReference>
<protein>
    <submittedName>
        <fullName evidence="5">Glucose-6-phosphate-specific signal transduction histidine kinase</fullName>
    </submittedName>
</protein>
<dbReference type="Proteomes" id="UP000534186">
    <property type="component" value="Unassembled WGS sequence"/>
</dbReference>
<accession>A0A7Y9NJM4</accession>
<organism evidence="5 6">
    <name type="scientific">Tunturiibacter lichenicola</name>
    <dbReference type="NCBI Taxonomy" id="2051959"/>
    <lineage>
        <taxon>Bacteria</taxon>
        <taxon>Pseudomonadati</taxon>
        <taxon>Acidobacteriota</taxon>
        <taxon>Terriglobia</taxon>
        <taxon>Terriglobales</taxon>
        <taxon>Acidobacteriaceae</taxon>
        <taxon>Tunturiibacter</taxon>
    </lineage>
</organism>
<dbReference type="PANTHER" id="PTHR24421:SF62">
    <property type="entry name" value="SENSORY TRANSDUCTION HISTIDINE KINASE"/>
    <property type="match status" value="1"/>
</dbReference>
<dbReference type="CDD" id="cd16917">
    <property type="entry name" value="HATPase_UhpB-NarQ-NarX-like"/>
    <property type="match status" value="1"/>
</dbReference>
<dbReference type="GO" id="GO:0016301">
    <property type="term" value="F:kinase activity"/>
    <property type="evidence" value="ECO:0007669"/>
    <property type="project" value="UniProtKB-KW"/>
</dbReference>
<feature type="domain" description="Histidine kinase/HSP90-like ATPase" evidence="4">
    <location>
        <begin position="99"/>
        <end position="195"/>
    </location>
</feature>
<dbReference type="SMART" id="SM00387">
    <property type="entry name" value="HATPase_c"/>
    <property type="match status" value="1"/>
</dbReference>
<keyword evidence="2 5" id="KW-0418">Kinase</keyword>